<keyword evidence="1" id="KW-0472">Membrane</keyword>
<reference evidence="2 3" key="1">
    <citation type="journal article" date="2016" name="Nat. Commun.">
        <title>Thousands of microbial genomes shed light on interconnected biogeochemical processes in an aquifer system.</title>
        <authorList>
            <person name="Anantharaman K."/>
            <person name="Brown C.T."/>
            <person name="Hug L.A."/>
            <person name="Sharon I."/>
            <person name="Castelle C.J."/>
            <person name="Probst A.J."/>
            <person name="Thomas B.C."/>
            <person name="Singh A."/>
            <person name="Wilkins M.J."/>
            <person name="Karaoz U."/>
            <person name="Brodie E.L."/>
            <person name="Williams K.H."/>
            <person name="Hubbard S.S."/>
            <person name="Banfield J.F."/>
        </authorList>
    </citation>
    <scope>NUCLEOTIDE SEQUENCE [LARGE SCALE GENOMIC DNA]</scope>
</reference>
<dbReference type="STRING" id="1802596.A2Z11_01555"/>
<dbReference type="Proteomes" id="UP000176389">
    <property type="component" value="Unassembled WGS sequence"/>
</dbReference>
<evidence type="ECO:0000313" key="2">
    <source>
        <dbReference type="EMBL" id="OGY26847.1"/>
    </source>
</evidence>
<organism evidence="2 3">
    <name type="scientific">Candidatus Woykebacteria bacterium RBG_16_43_9</name>
    <dbReference type="NCBI Taxonomy" id="1802596"/>
    <lineage>
        <taxon>Bacteria</taxon>
        <taxon>Candidatus Woykeibacteriota</taxon>
    </lineage>
</organism>
<comment type="caution">
    <text evidence="2">The sequence shown here is derived from an EMBL/GenBank/DDBJ whole genome shotgun (WGS) entry which is preliminary data.</text>
</comment>
<dbReference type="EMBL" id="MHCS01000009">
    <property type="protein sequence ID" value="OGY26847.1"/>
    <property type="molecule type" value="Genomic_DNA"/>
</dbReference>
<feature type="transmembrane region" description="Helical" evidence="1">
    <location>
        <begin position="80"/>
        <end position="99"/>
    </location>
</feature>
<evidence type="ECO:0000313" key="3">
    <source>
        <dbReference type="Proteomes" id="UP000176389"/>
    </source>
</evidence>
<accession>A0A1G1WHY4</accession>
<proteinExistence type="predicted"/>
<feature type="transmembrane region" description="Helical" evidence="1">
    <location>
        <begin position="48"/>
        <end position="68"/>
    </location>
</feature>
<sequence length="101" mass="12102">MEKDQYSNPSVSGYDIHRQRREHLLQYLLLIVIFIFSIFVLIQLSSSAIKLVVIAVLSAFYLIWGIWHHREEKNLTRVHFFEYLIISVLIFTVLFFVFVRL</sequence>
<keyword evidence="1" id="KW-1133">Transmembrane helix</keyword>
<gene>
    <name evidence="2" type="ORF">A2Z11_01555</name>
</gene>
<keyword evidence="1" id="KW-0812">Transmembrane</keyword>
<name>A0A1G1WHY4_9BACT</name>
<dbReference type="AlphaFoldDB" id="A0A1G1WHY4"/>
<evidence type="ECO:0000256" key="1">
    <source>
        <dbReference type="SAM" id="Phobius"/>
    </source>
</evidence>
<protein>
    <submittedName>
        <fullName evidence="2">Uncharacterized protein</fullName>
    </submittedName>
</protein>
<feature type="transmembrane region" description="Helical" evidence="1">
    <location>
        <begin position="24"/>
        <end position="42"/>
    </location>
</feature>